<sequence length="229" mass="26104">MARVTGKRAHDFTLMELEHLVDEVLPQFGQLYGPPNKQVSTPWAQCMWEGCMEMCVQASCHMWRGMSGGSVHGARQVMCEPMDLEMGIGGHMYDRLDCMCNDVLLSILPQQVSAHQKKGLWRAITMDMWMLEVYNRWSTHCRKQWKDLRCWARKTAEAQLGMASQLGRGAHRNLTPPLVARILAVAYPELDWRLRASQQPQGGEYSGHYFNHWLVAWDLGGDCELVGAP</sequence>
<protein>
    <submittedName>
        <fullName evidence="1">Uncharacterized protein</fullName>
    </submittedName>
</protein>
<keyword evidence="2" id="KW-1185">Reference proteome</keyword>
<dbReference type="GO" id="GO:0005634">
    <property type="term" value="C:nucleus"/>
    <property type="evidence" value="ECO:0007669"/>
    <property type="project" value="TreeGrafter"/>
</dbReference>
<comment type="caution">
    <text evidence="1">The sequence shown here is derived from an EMBL/GenBank/DDBJ whole genome shotgun (WGS) entry which is preliminary data.</text>
</comment>
<accession>A0AAV7VF39</accession>
<dbReference type="PANTHER" id="PTHR23098">
    <property type="entry name" value="AGAP001331-PA-RELATED"/>
    <property type="match status" value="1"/>
</dbReference>
<dbReference type="PANTHER" id="PTHR23098:SF16">
    <property type="entry name" value="REGULATORY PROTEIN ZESTE"/>
    <property type="match status" value="1"/>
</dbReference>
<proteinExistence type="predicted"/>
<dbReference type="Proteomes" id="UP001066276">
    <property type="component" value="Chromosome 2_1"/>
</dbReference>
<dbReference type="EMBL" id="JANPWB010000003">
    <property type="protein sequence ID" value="KAJ1198848.1"/>
    <property type="molecule type" value="Genomic_DNA"/>
</dbReference>
<organism evidence="1 2">
    <name type="scientific">Pleurodeles waltl</name>
    <name type="common">Iberian ribbed newt</name>
    <dbReference type="NCBI Taxonomy" id="8319"/>
    <lineage>
        <taxon>Eukaryota</taxon>
        <taxon>Metazoa</taxon>
        <taxon>Chordata</taxon>
        <taxon>Craniata</taxon>
        <taxon>Vertebrata</taxon>
        <taxon>Euteleostomi</taxon>
        <taxon>Amphibia</taxon>
        <taxon>Batrachia</taxon>
        <taxon>Caudata</taxon>
        <taxon>Salamandroidea</taxon>
        <taxon>Salamandridae</taxon>
        <taxon>Pleurodelinae</taxon>
        <taxon>Pleurodeles</taxon>
    </lineage>
</organism>
<gene>
    <name evidence="1" type="ORF">NDU88_002687</name>
</gene>
<dbReference type="AlphaFoldDB" id="A0AAV7VF39"/>
<evidence type="ECO:0000313" key="2">
    <source>
        <dbReference type="Proteomes" id="UP001066276"/>
    </source>
</evidence>
<reference evidence="1" key="1">
    <citation type="journal article" date="2022" name="bioRxiv">
        <title>Sequencing and chromosome-scale assembly of the giantPleurodeles waltlgenome.</title>
        <authorList>
            <person name="Brown T."/>
            <person name="Elewa A."/>
            <person name="Iarovenko S."/>
            <person name="Subramanian E."/>
            <person name="Araus A.J."/>
            <person name="Petzold A."/>
            <person name="Susuki M."/>
            <person name="Suzuki K.-i.T."/>
            <person name="Hayashi T."/>
            <person name="Toyoda A."/>
            <person name="Oliveira C."/>
            <person name="Osipova E."/>
            <person name="Leigh N.D."/>
            <person name="Simon A."/>
            <person name="Yun M.H."/>
        </authorList>
    </citation>
    <scope>NUCLEOTIDE SEQUENCE</scope>
    <source>
        <strain evidence="1">20211129_DDA</strain>
        <tissue evidence="1">Liver</tissue>
    </source>
</reference>
<evidence type="ECO:0000313" key="1">
    <source>
        <dbReference type="EMBL" id="KAJ1198848.1"/>
    </source>
</evidence>
<name>A0AAV7VF39_PLEWA</name>